<protein>
    <submittedName>
        <fullName evidence="1">Uncharacterized protein C16orf59</fullName>
    </submittedName>
</protein>
<dbReference type="Proteomes" id="UP000053875">
    <property type="component" value="Unassembled WGS sequence"/>
</dbReference>
<evidence type="ECO:0000313" key="1">
    <source>
        <dbReference type="EMBL" id="KFV62470.1"/>
    </source>
</evidence>
<dbReference type="InterPro" id="IPR031518">
    <property type="entry name" value="DUF4693"/>
</dbReference>
<sequence>RAWQRCCLSQSSVDAAAARNHFAERIQSTFCPMPAFSPAEIEEQVKALQDVPSLLSHYLEAEPEDHPTLPGEYESLLTMEALLATASQCLHKLQLLQAGCCGALGSCSPACAPARGQLCGTADVLALPLLSYSSAQELRDLWALKLQVAKLQQEVALQKVMMLELLPALEPRLGLEASAAQLYRAIYSQLCQGGQRFPVLLRGELA</sequence>
<dbReference type="EMBL" id="KL214961">
    <property type="protein sequence ID" value="KFV62470.1"/>
    <property type="molecule type" value="Genomic_DNA"/>
</dbReference>
<feature type="non-terminal residue" evidence="1">
    <location>
        <position position="1"/>
    </location>
</feature>
<dbReference type="PANTHER" id="PTHR14870:SF1">
    <property type="entry name" value="TUBULIN EPSILON AND DELTA COMPLEX PROTEIN 2"/>
    <property type="match status" value="1"/>
</dbReference>
<dbReference type="Pfam" id="PF15764">
    <property type="entry name" value="DUF4693"/>
    <property type="match status" value="1"/>
</dbReference>
<gene>
    <name evidence="1" type="ORF">N307_02418</name>
</gene>
<proteinExistence type="predicted"/>
<organism evidence="1 2">
    <name type="scientific">Dryobates pubescens</name>
    <name type="common">Downy woodpecker</name>
    <name type="synonym">Picoides pubescens</name>
    <dbReference type="NCBI Taxonomy" id="118200"/>
    <lineage>
        <taxon>Eukaryota</taxon>
        <taxon>Metazoa</taxon>
        <taxon>Chordata</taxon>
        <taxon>Craniata</taxon>
        <taxon>Vertebrata</taxon>
        <taxon>Euteleostomi</taxon>
        <taxon>Archelosauria</taxon>
        <taxon>Archosauria</taxon>
        <taxon>Dinosauria</taxon>
        <taxon>Saurischia</taxon>
        <taxon>Theropoda</taxon>
        <taxon>Coelurosauria</taxon>
        <taxon>Aves</taxon>
        <taxon>Neognathae</taxon>
        <taxon>Neoaves</taxon>
        <taxon>Telluraves</taxon>
        <taxon>Coraciimorphae</taxon>
        <taxon>Piciformes</taxon>
        <taxon>Picidae</taxon>
        <taxon>Dryobates</taxon>
    </lineage>
</organism>
<dbReference type="AlphaFoldDB" id="A0A093FX22"/>
<name>A0A093FX22_DRYPU</name>
<accession>A0A093FX22</accession>
<feature type="non-terminal residue" evidence="1">
    <location>
        <position position="206"/>
    </location>
</feature>
<evidence type="ECO:0000313" key="2">
    <source>
        <dbReference type="Proteomes" id="UP000053875"/>
    </source>
</evidence>
<dbReference type="PANTHER" id="PTHR14870">
    <property type="entry name" value="TUBULIN EPSILON AND DELTA COMPLEX PROTEIN 2"/>
    <property type="match status" value="1"/>
</dbReference>
<keyword evidence="2" id="KW-1185">Reference proteome</keyword>
<reference evidence="1 2" key="1">
    <citation type="submission" date="2014-04" db="EMBL/GenBank/DDBJ databases">
        <title>Genome evolution of avian class.</title>
        <authorList>
            <person name="Zhang G."/>
            <person name="Li C."/>
        </authorList>
    </citation>
    <scope>NUCLEOTIDE SEQUENCE [LARGE SCALE GENOMIC DNA]</scope>
    <source>
        <strain evidence="1">BGI_N307</strain>
    </source>
</reference>